<sequence>MTSSRSTNTSSSRYSSSFQNSHRDTSVAAASARPRRAVSNPNHILPSNSSIMQNSNNISHQQMSTLPSPHPFIWQNPNVSSQQPTTQHTPVSSSDSIISNEQISGR</sequence>
<feature type="compositionally biased region" description="Polar residues" evidence="1">
    <location>
        <begin position="75"/>
        <end position="106"/>
    </location>
</feature>
<feature type="compositionally biased region" description="Low complexity" evidence="1">
    <location>
        <begin position="1"/>
        <end position="17"/>
    </location>
</feature>
<evidence type="ECO:0000256" key="1">
    <source>
        <dbReference type="SAM" id="MobiDB-lite"/>
    </source>
</evidence>
<gene>
    <name evidence="2" type="ORF">VNO80_01283</name>
</gene>
<proteinExistence type="predicted"/>
<feature type="region of interest" description="Disordered" evidence="1">
    <location>
        <begin position="1"/>
        <end position="106"/>
    </location>
</feature>
<evidence type="ECO:0000313" key="2">
    <source>
        <dbReference type="EMBL" id="KAK7382432.1"/>
    </source>
</evidence>
<evidence type="ECO:0000313" key="3">
    <source>
        <dbReference type="Proteomes" id="UP001374584"/>
    </source>
</evidence>
<dbReference type="EMBL" id="JAYMYR010000001">
    <property type="protein sequence ID" value="KAK7382432.1"/>
    <property type="molecule type" value="Genomic_DNA"/>
</dbReference>
<feature type="compositionally biased region" description="Low complexity" evidence="1">
    <location>
        <begin position="47"/>
        <end position="64"/>
    </location>
</feature>
<dbReference type="AlphaFoldDB" id="A0AAN9RSL6"/>
<protein>
    <submittedName>
        <fullName evidence="2">Uncharacterized protein</fullName>
    </submittedName>
</protein>
<accession>A0AAN9RSL6</accession>
<dbReference type="Proteomes" id="UP001374584">
    <property type="component" value="Unassembled WGS sequence"/>
</dbReference>
<comment type="caution">
    <text evidence="2">The sequence shown here is derived from an EMBL/GenBank/DDBJ whole genome shotgun (WGS) entry which is preliminary data.</text>
</comment>
<name>A0AAN9RSL6_PHACN</name>
<reference evidence="2 3" key="1">
    <citation type="submission" date="2024-01" db="EMBL/GenBank/DDBJ databases">
        <title>The genomes of 5 underutilized Papilionoideae crops provide insights into root nodulation and disease resistanc.</title>
        <authorList>
            <person name="Jiang F."/>
        </authorList>
    </citation>
    <scope>NUCLEOTIDE SEQUENCE [LARGE SCALE GENOMIC DNA]</scope>
    <source>
        <strain evidence="2">JINMINGXINNONG_FW02</strain>
        <tissue evidence="2">Leaves</tissue>
    </source>
</reference>
<organism evidence="2 3">
    <name type="scientific">Phaseolus coccineus</name>
    <name type="common">Scarlet runner bean</name>
    <name type="synonym">Phaseolus multiflorus</name>
    <dbReference type="NCBI Taxonomy" id="3886"/>
    <lineage>
        <taxon>Eukaryota</taxon>
        <taxon>Viridiplantae</taxon>
        <taxon>Streptophyta</taxon>
        <taxon>Embryophyta</taxon>
        <taxon>Tracheophyta</taxon>
        <taxon>Spermatophyta</taxon>
        <taxon>Magnoliopsida</taxon>
        <taxon>eudicotyledons</taxon>
        <taxon>Gunneridae</taxon>
        <taxon>Pentapetalae</taxon>
        <taxon>rosids</taxon>
        <taxon>fabids</taxon>
        <taxon>Fabales</taxon>
        <taxon>Fabaceae</taxon>
        <taxon>Papilionoideae</taxon>
        <taxon>50 kb inversion clade</taxon>
        <taxon>NPAAA clade</taxon>
        <taxon>indigoferoid/millettioid clade</taxon>
        <taxon>Phaseoleae</taxon>
        <taxon>Phaseolus</taxon>
    </lineage>
</organism>
<keyword evidence="3" id="KW-1185">Reference proteome</keyword>